<name>A0A250KHA6_9BACT</name>
<reference evidence="1 2" key="1">
    <citation type="submission" date="2017-05" db="EMBL/GenBank/DDBJ databases">
        <title>whole genome sequence of Prevotella melaninogenica GAI 07411.</title>
        <authorList>
            <person name="Kondo Y."/>
            <person name="Hoshino T."/>
        </authorList>
    </citation>
    <scope>NUCLEOTIDE SEQUENCE [LARGE SCALE GENOMIC DNA]</scope>
    <source>
        <strain evidence="1 2">GAI 07411</strain>
    </source>
</reference>
<dbReference type="AlphaFoldDB" id="A0A250KHA6"/>
<gene>
    <name evidence="1" type="ORF">PMEL1_00896</name>
</gene>
<sequence>MGTKLNKKNEKRKNIHRIITSFMYAKLRLGIGKTEEVLYTH</sequence>
<organism evidence="1 2">
    <name type="scientific">Prevotella melaninogenica</name>
    <dbReference type="NCBI Taxonomy" id="28132"/>
    <lineage>
        <taxon>Bacteria</taxon>
        <taxon>Pseudomonadati</taxon>
        <taxon>Bacteroidota</taxon>
        <taxon>Bacteroidia</taxon>
        <taxon>Bacteroidales</taxon>
        <taxon>Prevotellaceae</taxon>
        <taxon>Prevotella</taxon>
    </lineage>
</organism>
<evidence type="ECO:0000313" key="1">
    <source>
        <dbReference type="EMBL" id="BBA28976.1"/>
    </source>
</evidence>
<dbReference type="Proteomes" id="UP000267517">
    <property type="component" value="Chromosome I"/>
</dbReference>
<accession>A0A250KHA6</accession>
<evidence type="ECO:0000313" key="2">
    <source>
        <dbReference type="Proteomes" id="UP000267517"/>
    </source>
</evidence>
<dbReference type="EMBL" id="AP018049">
    <property type="protein sequence ID" value="BBA28976.1"/>
    <property type="molecule type" value="Genomic_DNA"/>
</dbReference>
<proteinExistence type="predicted"/>
<protein>
    <submittedName>
        <fullName evidence="1">Uncharacterized protein</fullName>
    </submittedName>
</protein>